<sequence>MSPKKIPMRMCLGCKQMKPKKELIRIVRTPEGSIELDLTGKRSGRGAYFCKDVKCLEKALKEDRLSKALDHEVSKETIEKLKEDLIKSEAL</sequence>
<dbReference type="STRING" id="520764.AN618_14090"/>
<dbReference type="AlphaFoldDB" id="A0A140L8Q1"/>
<accession>A0A140L8Q1</accession>
<dbReference type="PATRIC" id="fig|520764.3.peg.1469"/>
<dbReference type="FunCoup" id="A0A140L8Q1">
    <property type="interactions" value="69"/>
</dbReference>
<dbReference type="SUPFAM" id="SSF64376">
    <property type="entry name" value="YlxR-like"/>
    <property type="match status" value="1"/>
</dbReference>
<comment type="caution">
    <text evidence="2">The sequence shown here is derived from an EMBL/GenBank/DDBJ whole genome shotgun (WGS) entry which is preliminary data.</text>
</comment>
<dbReference type="NCBIfam" id="NF047356">
    <property type="entry name" value="RNA_bind_RnpM"/>
    <property type="match status" value="1"/>
</dbReference>
<gene>
    <name evidence="2" type="ORF">AN618_14090</name>
</gene>
<dbReference type="InterPro" id="IPR037465">
    <property type="entry name" value="YlxR"/>
</dbReference>
<dbReference type="Proteomes" id="UP000070427">
    <property type="component" value="Unassembled WGS sequence"/>
</dbReference>
<protein>
    <recommendedName>
        <fullName evidence="1">YlxR domain-containing protein</fullName>
    </recommendedName>
</protein>
<dbReference type="OrthoDB" id="9813251at2"/>
<reference evidence="2 3" key="1">
    <citation type="submission" date="2015-12" db="EMBL/GenBank/DDBJ databases">
        <title>Draft genome sequnece of Fervidicola ferrireducens strain Y170.</title>
        <authorList>
            <person name="Patel B.K."/>
        </authorList>
    </citation>
    <scope>NUCLEOTIDE SEQUENCE [LARGE SCALE GENOMIC DNA]</scope>
    <source>
        <strain evidence="2 3">Y170</strain>
    </source>
</reference>
<dbReference type="Gene3D" id="3.30.1230.10">
    <property type="entry name" value="YlxR-like"/>
    <property type="match status" value="1"/>
</dbReference>
<dbReference type="InterPro" id="IPR007393">
    <property type="entry name" value="YlxR_dom"/>
</dbReference>
<evidence type="ECO:0000313" key="2">
    <source>
        <dbReference type="EMBL" id="KXG76926.1"/>
    </source>
</evidence>
<dbReference type="EMBL" id="LOED01000015">
    <property type="protein sequence ID" value="KXG76926.1"/>
    <property type="molecule type" value="Genomic_DNA"/>
</dbReference>
<dbReference type="CDD" id="cd00279">
    <property type="entry name" value="YlxR"/>
    <property type="match status" value="1"/>
</dbReference>
<evidence type="ECO:0000259" key="1">
    <source>
        <dbReference type="Pfam" id="PF04296"/>
    </source>
</evidence>
<organism evidence="2 3">
    <name type="scientific">Fervidicola ferrireducens</name>
    <dbReference type="NCBI Taxonomy" id="520764"/>
    <lineage>
        <taxon>Bacteria</taxon>
        <taxon>Bacillati</taxon>
        <taxon>Bacillota</taxon>
        <taxon>Clostridia</taxon>
        <taxon>Thermosediminibacterales</taxon>
        <taxon>Thermosediminibacteraceae</taxon>
        <taxon>Fervidicola</taxon>
    </lineage>
</organism>
<evidence type="ECO:0000313" key="3">
    <source>
        <dbReference type="Proteomes" id="UP000070427"/>
    </source>
</evidence>
<dbReference type="InterPro" id="IPR035931">
    <property type="entry name" value="YlxR-like_sf"/>
</dbReference>
<dbReference type="PANTHER" id="PTHR34215:SF1">
    <property type="entry name" value="YLXR DOMAIN-CONTAINING PROTEIN"/>
    <property type="match status" value="1"/>
</dbReference>
<proteinExistence type="predicted"/>
<name>A0A140L8Q1_9FIRM</name>
<dbReference type="Pfam" id="PF04296">
    <property type="entry name" value="YlxR"/>
    <property type="match status" value="1"/>
</dbReference>
<feature type="domain" description="YlxR" evidence="1">
    <location>
        <begin position="9"/>
        <end position="82"/>
    </location>
</feature>
<dbReference type="InParanoid" id="A0A140L8Q1"/>
<dbReference type="RefSeq" id="WP_066353470.1">
    <property type="nucleotide sequence ID" value="NZ_LOED01000015.1"/>
</dbReference>
<keyword evidence="3" id="KW-1185">Reference proteome</keyword>
<dbReference type="PANTHER" id="PTHR34215">
    <property type="entry name" value="BLL0784 PROTEIN"/>
    <property type="match status" value="1"/>
</dbReference>